<protein>
    <recommendedName>
        <fullName evidence="3">Avirulence D protein (AvrD)</fullName>
    </recommendedName>
</protein>
<dbReference type="STRING" id="351607.Acel_2078"/>
<dbReference type="EMBL" id="CP000481">
    <property type="protein sequence ID" value="ABK53850.1"/>
    <property type="molecule type" value="Genomic_DNA"/>
</dbReference>
<evidence type="ECO:0000313" key="1">
    <source>
        <dbReference type="EMBL" id="ABK53850.1"/>
    </source>
</evidence>
<dbReference type="KEGG" id="ace:Acel_2078"/>
<dbReference type="InParanoid" id="A0LWP0"/>
<gene>
    <name evidence="1" type="ordered locus">Acel_2078</name>
</gene>
<proteinExistence type="predicted"/>
<dbReference type="Pfam" id="PF05655">
    <property type="entry name" value="AvrD"/>
    <property type="match status" value="1"/>
</dbReference>
<dbReference type="Proteomes" id="UP000008221">
    <property type="component" value="Chromosome"/>
</dbReference>
<evidence type="ECO:0008006" key="3">
    <source>
        <dbReference type="Google" id="ProtNLM"/>
    </source>
</evidence>
<evidence type="ECO:0000313" key="2">
    <source>
        <dbReference type="Proteomes" id="UP000008221"/>
    </source>
</evidence>
<organism evidence="1 2">
    <name type="scientific">Acidothermus cellulolyticus (strain ATCC 43068 / DSM 8971 / 11B)</name>
    <dbReference type="NCBI Taxonomy" id="351607"/>
    <lineage>
        <taxon>Bacteria</taxon>
        <taxon>Bacillati</taxon>
        <taxon>Actinomycetota</taxon>
        <taxon>Actinomycetes</taxon>
        <taxon>Acidothermales</taxon>
        <taxon>Acidothermaceae</taxon>
        <taxon>Acidothermus</taxon>
    </lineage>
</organism>
<name>A0LWP0_ACIC1</name>
<dbReference type="AlphaFoldDB" id="A0LWP0"/>
<dbReference type="eggNOG" id="ENOG5032XNW">
    <property type="taxonomic scope" value="Bacteria"/>
</dbReference>
<accession>A0LWP0</accession>
<reference evidence="1 2" key="1">
    <citation type="journal article" date="2009" name="Genome Res.">
        <title>Complete genome of the cellulolytic thermophile Acidothermus cellulolyticus 11B provides insights into its ecophysiological and evolutionary adaptations.</title>
        <authorList>
            <person name="Barabote R.D."/>
            <person name="Xie G."/>
            <person name="Leu D.H."/>
            <person name="Normand P."/>
            <person name="Necsulea A."/>
            <person name="Daubin V."/>
            <person name="Medigue C."/>
            <person name="Adney W.S."/>
            <person name="Xu X.C."/>
            <person name="Lapidus A."/>
            <person name="Parales R.E."/>
            <person name="Detter C."/>
            <person name="Pujic P."/>
            <person name="Bruce D."/>
            <person name="Lavire C."/>
            <person name="Challacombe J.F."/>
            <person name="Brettin T.S."/>
            <person name="Berry A.M."/>
        </authorList>
    </citation>
    <scope>NUCLEOTIDE SEQUENCE [LARGE SCALE GENOMIC DNA]</scope>
    <source>
        <strain evidence="2">ATCC 43068 / DSM 8971 / 11B</strain>
    </source>
</reference>
<dbReference type="InterPro" id="IPR008799">
    <property type="entry name" value="Pseudomon_AvrD"/>
</dbReference>
<keyword evidence="2" id="KW-1185">Reference proteome</keyword>
<sequence length="304" mass="33375">MLRAMSLGDSIEACARVHYPVDWSCKAAGELAPHLSSIDAALIAIDLAELYVSHGERFDGDARRRSWISELALTAGSRPTDVRTAFPCSLHAAEGGSRENGHFRTRFDGRIGSIRVRLEIEHDVALPPLPQTGRTVVDASVLGTDGSRYFSTGYRNRRHTISELLVDVERRAAAASLMVSGDTCRSDTGLGGAYQPTVSVIEIIVSLAQLAQVVLYQADDLPRQHSNTLWMRAIWLTAHTPSHPLNAPIPIRVGTRRWDQVQMDSRTWRLAEFYGSLPGVDVGARLAHALPERVSLPELDRVAP</sequence>
<dbReference type="HOGENOM" id="CLU_073081_0_0_11"/>